<evidence type="ECO:0000256" key="7">
    <source>
        <dbReference type="ARBA" id="ARBA00049534"/>
    </source>
</evidence>
<dbReference type="InterPro" id="IPR002161">
    <property type="entry name" value="PdxT/SNO"/>
</dbReference>
<dbReference type="InterPro" id="IPR021196">
    <property type="entry name" value="PdxT/SNO_CS"/>
</dbReference>
<feature type="binding site" evidence="10 12">
    <location>
        <begin position="133"/>
        <end position="134"/>
    </location>
    <ligand>
        <name>L-glutamine</name>
        <dbReference type="ChEBI" id="CHEBI:58359"/>
    </ligand>
</feature>
<dbReference type="GO" id="GO:0006543">
    <property type="term" value="P:L-glutamine catabolic process"/>
    <property type="evidence" value="ECO:0007669"/>
    <property type="project" value="UniProtKB-UniRule"/>
</dbReference>
<keyword evidence="3 10" id="KW-0663">Pyridoxal phosphate</keyword>
<dbReference type="HAMAP" id="MF_01615">
    <property type="entry name" value="PdxT"/>
    <property type="match status" value="1"/>
</dbReference>
<feature type="binding site" evidence="10 12">
    <location>
        <begin position="46"/>
        <end position="48"/>
    </location>
    <ligand>
        <name>L-glutamine</name>
        <dbReference type="ChEBI" id="CHEBI:58359"/>
    </ligand>
</feature>
<feature type="active site" description="Charge relay system" evidence="10 11">
    <location>
        <position position="171"/>
    </location>
</feature>
<feature type="active site" description="Nucleophile" evidence="10 11">
    <location>
        <position position="78"/>
    </location>
</feature>
<dbReference type="InterPro" id="IPR029062">
    <property type="entry name" value="Class_I_gatase-like"/>
</dbReference>
<dbReference type="UniPathway" id="UPA00245"/>
<evidence type="ECO:0000313" key="14">
    <source>
        <dbReference type="Proteomes" id="UP000198534"/>
    </source>
</evidence>
<dbReference type="OrthoDB" id="9810320at2"/>
<dbReference type="PANTHER" id="PTHR31559:SF0">
    <property type="entry name" value="PYRIDOXAL 5'-PHOSPHATE SYNTHASE SUBUNIT SNO1-RELATED"/>
    <property type="match status" value="1"/>
</dbReference>
<evidence type="ECO:0000256" key="4">
    <source>
        <dbReference type="ARBA" id="ARBA00022962"/>
    </source>
</evidence>
<dbReference type="PROSITE" id="PS51273">
    <property type="entry name" value="GATASE_TYPE_1"/>
    <property type="match status" value="1"/>
</dbReference>
<feature type="active site" description="Charge relay system" evidence="10 11">
    <location>
        <position position="169"/>
    </location>
</feature>
<comment type="pathway">
    <text evidence="10">Cofactor biosynthesis; pyridoxal 5'-phosphate biosynthesis.</text>
</comment>
<dbReference type="PIRSF" id="PIRSF005639">
    <property type="entry name" value="Glut_amidoT_SNO"/>
    <property type="match status" value="1"/>
</dbReference>
<evidence type="ECO:0000256" key="9">
    <source>
        <dbReference type="ARBA" id="ARBA00064749"/>
    </source>
</evidence>
<dbReference type="GO" id="GO:0042823">
    <property type="term" value="P:pyridoxal phosphate biosynthetic process"/>
    <property type="evidence" value="ECO:0007669"/>
    <property type="project" value="UniProtKB-UniRule"/>
</dbReference>
<organism evidence="13 14">
    <name type="scientific">Marininema mesophilum</name>
    <dbReference type="NCBI Taxonomy" id="1048340"/>
    <lineage>
        <taxon>Bacteria</taxon>
        <taxon>Bacillati</taxon>
        <taxon>Bacillota</taxon>
        <taxon>Bacilli</taxon>
        <taxon>Bacillales</taxon>
        <taxon>Thermoactinomycetaceae</taxon>
        <taxon>Marininema</taxon>
    </lineage>
</organism>
<dbReference type="PANTHER" id="PTHR31559">
    <property type="entry name" value="PYRIDOXAL 5'-PHOSPHATE SYNTHASE SUBUNIT SNO"/>
    <property type="match status" value="1"/>
</dbReference>
<dbReference type="GO" id="GO:0004359">
    <property type="term" value="F:glutaminase activity"/>
    <property type="evidence" value="ECO:0007669"/>
    <property type="project" value="UniProtKB-UniRule"/>
</dbReference>
<proteinExistence type="inferred from homology"/>
<dbReference type="GO" id="GO:0005829">
    <property type="term" value="C:cytosol"/>
    <property type="evidence" value="ECO:0007669"/>
    <property type="project" value="TreeGrafter"/>
</dbReference>
<dbReference type="GO" id="GO:1903600">
    <property type="term" value="C:glutaminase complex"/>
    <property type="evidence" value="ECO:0007669"/>
    <property type="project" value="TreeGrafter"/>
</dbReference>
<sequence length="195" mass="21339">MKIGVLALQGAVREHVRMLEQAGAEVSLVKQREQLEGLDGLVIPGGESTTIAKLMHLYDLMEPIQEMGRRGIPLFGTCAGLIVLAARIEGTETPHLGLLDITVERNAFGRQRDSFEAELAIKGVAEDFEAVFIRAPLITETGSESEVLCEIDGRIVVVQQGHLLGASFHPELTEDGRLHSYFVEMVEAAHRTRIA</sequence>
<evidence type="ECO:0000256" key="11">
    <source>
        <dbReference type="PIRSR" id="PIRSR005639-1"/>
    </source>
</evidence>
<protein>
    <recommendedName>
        <fullName evidence="10">Pyridoxal 5'-phosphate synthase subunit PdxT</fullName>
        <ecNumber evidence="10">4.3.3.6</ecNumber>
    </recommendedName>
    <alternativeName>
        <fullName evidence="10">Pdx2</fullName>
    </alternativeName>
    <alternativeName>
        <fullName evidence="10">Pyridoxal 5'-phosphate synthase glutaminase subunit</fullName>
        <ecNumber evidence="10">3.5.1.2</ecNumber>
    </alternativeName>
</protein>
<evidence type="ECO:0000256" key="2">
    <source>
        <dbReference type="ARBA" id="ARBA00022801"/>
    </source>
</evidence>
<dbReference type="Gene3D" id="3.40.50.880">
    <property type="match status" value="1"/>
</dbReference>
<keyword evidence="5 10" id="KW-0456">Lyase</keyword>
<gene>
    <name evidence="10" type="primary">pdxT</name>
    <name evidence="13" type="ORF">SAMN05444487_11336</name>
</gene>
<dbReference type="Proteomes" id="UP000198534">
    <property type="component" value="Unassembled WGS sequence"/>
</dbReference>
<dbReference type="NCBIfam" id="TIGR03800">
    <property type="entry name" value="PLP_synth_Pdx2"/>
    <property type="match status" value="1"/>
</dbReference>
<evidence type="ECO:0000256" key="5">
    <source>
        <dbReference type="ARBA" id="ARBA00023239"/>
    </source>
</evidence>
<comment type="catalytic activity">
    <reaction evidence="6 10">
        <text>aldehydo-D-ribose 5-phosphate + D-glyceraldehyde 3-phosphate + L-glutamine = pyridoxal 5'-phosphate + L-glutamate + phosphate + 3 H2O + H(+)</text>
        <dbReference type="Rhea" id="RHEA:31507"/>
        <dbReference type="ChEBI" id="CHEBI:15377"/>
        <dbReference type="ChEBI" id="CHEBI:15378"/>
        <dbReference type="ChEBI" id="CHEBI:29985"/>
        <dbReference type="ChEBI" id="CHEBI:43474"/>
        <dbReference type="ChEBI" id="CHEBI:58273"/>
        <dbReference type="ChEBI" id="CHEBI:58359"/>
        <dbReference type="ChEBI" id="CHEBI:59776"/>
        <dbReference type="ChEBI" id="CHEBI:597326"/>
        <dbReference type="EC" id="4.3.3.6"/>
    </reaction>
</comment>
<reference evidence="13 14" key="1">
    <citation type="submission" date="2016-10" db="EMBL/GenBank/DDBJ databases">
        <authorList>
            <person name="de Groot N.N."/>
        </authorList>
    </citation>
    <scope>NUCLEOTIDE SEQUENCE [LARGE SCALE GENOMIC DNA]</scope>
    <source>
        <strain evidence="13 14">DSM 45610</strain>
    </source>
</reference>
<evidence type="ECO:0000256" key="6">
    <source>
        <dbReference type="ARBA" id="ARBA00047992"/>
    </source>
</evidence>
<dbReference type="PROSITE" id="PS01236">
    <property type="entry name" value="PDXT_SNO_1"/>
    <property type="match status" value="1"/>
</dbReference>
<feature type="binding site" evidence="10 12">
    <location>
        <position position="105"/>
    </location>
    <ligand>
        <name>L-glutamine</name>
        <dbReference type="ChEBI" id="CHEBI:58359"/>
    </ligand>
</feature>
<dbReference type="STRING" id="1048340.SAMN05444487_11336"/>
<comment type="subunit">
    <text evidence="9 10">In the presence of PdxS, forms a dodecamer of heterodimers. Only shows activity in the heterodimer.</text>
</comment>
<comment type="function">
    <text evidence="8 10">Catalyzes the hydrolysis of glutamine to glutamate and ammonia as part of the biosynthesis of pyridoxal 5'-phosphate. The resulting ammonia molecule is channeled to the active site of PdxS.</text>
</comment>
<dbReference type="EMBL" id="FNNQ01000013">
    <property type="protein sequence ID" value="SDX27273.1"/>
    <property type="molecule type" value="Genomic_DNA"/>
</dbReference>
<keyword evidence="4 10" id="KW-0315">Glutamine amidotransferase</keyword>
<evidence type="ECO:0000256" key="3">
    <source>
        <dbReference type="ARBA" id="ARBA00022898"/>
    </source>
</evidence>
<dbReference type="EC" id="4.3.3.6" evidence="10"/>
<keyword evidence="14" id="KW-1185">Reference proteome</keyword>
<dbReference type="RefSeq" id="WP_091741495.1">
    <property type="nucleotide sequence ID" value="NZ_FNNQ01000013.1"/>
</dbReference>
<dbReference type="PROSITE" id="PS51274">
    <property type="entry name" value="GATASE_COBBQ"/>
    <property type="match status" value="1"/>
</dbReference>
<comment type="similarity">
    <text evidence="1 10">Belongs to the glutaminase PdxT/SNO family.</text>
</comment>
<dbReference type="GO" id="GO:0036381">
    <property type="term" value="F:pyridoxal 5'-phosphate synthase (glutamine hydrolysing) activity"/>
    <property type="evidence" value="ECO:0007669"/>
    <property type="project" value="UniProtKB-UniRule"/>
</dbReference>
<keyword evidence="2 10" id="KW-0378">Hydrolase</keyword>
<dbReference type="AlphaFoldDB" id="A0A1H3ACB2"/>
<dbReference type="GO" id="GO:0008614">
    <property type="term" value="P:pyridoxine metabolic process"/>
    <property type="evidence" value="ECO:0007669"/>
    <property type="project" value="TreeGrafter"/>
</dbReference>
<evidence type="ECO:0000256" key="1">
    <source>
        <dbReference type="ARBA" id="ARBA00008345"/>
    </source>
</evidence>
<evidence type="ECO:0000256" key="8">
    <source>
        <dbReference type="ARBA" id="ARBA00054599"/>
    </source>
</evidence>
<name>A0A1H3ACB2_9BACL</name>
<dbReference type="FunFam" id="3.40.50.880:FF:000010">
    <property type="entry name" value="uncharacterized protein LOC100176842 isoform X2"/>
    <property type="match status" value="1"/>
</dbReference>
<evidence type="ECO:0000256" key="10">
    <source>
        <dbReference type="HAMAP-Rule" id="MF_01615"/>
    </source>
</evidence>
<dbReference type="PROSITE" id="PS51130">
    <property type="entry name" value="PDXT_SNO_2"/>
    <property type="match status" value="1"/>
</dbReference>
<evidence type="ECO:0000256" key="12">
    <source>
        <dbReference type="PIRSR" id="PIRSR005639-2"/>
    </source>
</evidence>
<dbReference type="CDD" id="cd01749">
    <property type="entry name" value="GATase1_PB"/>
    <property type="match status" value="1"/>
</dbReference>
<accession>A0A1H3ACB2</accession>
<dbReference type="EC" id="3.5.1.2" evidence="10"/>
<dbReference type="SUPFAM" id="SSF52317">
    <property type="entry name" value="Class I glutamine amidotransferase-like"/>
    <property type="match status" value="1"/>
</dbReference>
<dbReference type="Pfam" id="PF01174">
    <property type="entry name" value="SNO"/>
    <property type="match status" value="1"/>
</dbReference>
<comment type="catalytic activity">
    <reaction evidence="7 10">
        <text>L-glutamine + H2O = L-glutamate + NH4(+)</text>
        <dbReference type="Rhea" id="RHEA:15889"/>
        <dbReference type="ChEBI" id="CHEBI:15377"/>
        <dbReference type="ChEBI" id="CHEBI:28938"/>
        <dbReference type="ChEBI" id="CHEBI:29985"/>
        <dbReference type="ChEBI" id="CHEBI:58359"/>
        <dbReference type="EC" id="3.5.1.2"/>
    </reaction>
</comment>
<evidence type="ECO:0000313" key="13">
    <source>
        <dbReference type="EMBL" id="SDX27273.1"/>
    </source>
</evidence>